<dbReference type="PANTHER" id="PTHR30419:SF8">
    <property type="entry name" value="NITROGEN ASSIMILATION TRANSCRIPTIONAL ACTIVATOR-RELATED"/>
    <property type="match status" value="1"/>
</dbReference>
<dbReference type="Proteomes" id="UP001209535">
    <property type="component" value="Unassembled WGS sequence"/>
</dbReference>
<dbReference type="RefSeq" id="WP_263338433.1">
    <property type="nucleotide sequence ID" value="NZ_JAOVQO010000016.1"/>
</dbReference>
<keyword evidence="3" id="KW-0238">DNA-binding</keyword>
<dbReference type="InterPro" id="IPR036388">
    <property type="entry name" value="WH-like_DNA-bd_sf"/>
</dbReference>
<comment type="caution">
    <text evidence="6">The sequence shown here is derived from an EMBL/GenBank/DDBJ whole genome shotgun (WGS) entry which is preliminary data.</text>
</comment>
<proteinExistence type="inferred from homology"/>
<dbReference type="Pfam" id="PF03466">
    <property type="entry name" value="LysR_substrate"/>
    <property type="match status" value="1"/>
</dbReference>
<sequence>MAVKIDMMRCFRTVAQDGTLAAAAETLGRTPSAISMMLSQFEEHIGAALFETERKNRLTPLGLRVLEECDRALDAFDRSAEAIARHARSTAGTVRIAAVPSAALTLLPTAITAFRRERPDVRLEISDVDSASVHRRLQFDEADLGVASAAPGADVGGEVLLTDRLGIVCRSDSPILDGPPSWACLSRETLISNPLCALVDHPVVSELASIGTLEARNTTALLAFVRRGLGATVLPGRVMDSEPPGIAFLAPADPVAERRLLVLANTRRQLSPAAAAFRAALVTAAATSASEQPRKLATTY</sequence>
<evidence type="ECO:0000313" key="7">
    <source>
        <dbReference type="Proteomes" id="UP001209535"/>
    </source>
</evidence>
<dbReference type="SUPFAM" id="SSF46785">
    <property type="entry name" value="Winged helix' DNA-binding domain"/>
    <property type="match status" value="1"/>
</dbReference>
<dbReference type="Gene3D" id="1.10.10.10">
    <property type="entry name" value="Winged helix-like DNA-binding domain superfamily/Winged helix DNA-binding domain"/>
    <property type="match status" value="1"/>
</dbReference>
<dbReference type="SUPFAM" id="SSF53850">
    <property type="entry name" value="Periplasmic binding protein-like II"/>
    <property type="match status" value="1"/>
</dbReference>
<reference evidence="6 7" key="1">
    <citation type="submission" date="2022-10" db="EMBL/GenBank/DDBJ databases">
        <title>Defluviimonas sp. nov., isolated from ocean surface sediments.</title>
        <authorList>
            <person name="He W."/>
            <person name="Wang L."/>
            <person name="Zhang D.-F."/>
        </authorList>
    </citation>
    <scope>NUCLEOTIDE SEQUENCE [LARGE SCALE GENOMIC DNA]</scope>
    <source>
        <strain evidence="6 7">WL0024</strain>
    </source>
</reference>
<dbReference type="InterPro" id="IPR050950">
    <property type="entry name" value="HTH-type_LysR_regulators"/>
</dbReference>
<dbReference type="EMBL" id="JAOVQO010000016">
    <property type="protein sequence ID" value="MCU9849575.1"/>
    <property type="molecule type" value="Genomic_DNA"/>
</dbReference>
<organism evidence="6 7">
    <name type="scientific">Albidovulum salinarum</name>
    <dbReference type="NCBI Taxonomy" id="2984153"/>
    <lineage>
        <taxon>Bacteria</taxon>
        <taxon>Pseudomonadati</taxon>
        <taxon>Pseudomonadota</taxon>
        <taxon>Alphaproteobacteria</taxon>
        <taxon>Rhodobacterales</taxon>
        <taxon>Paracoccaceae</taxon>
        <taxon>Albidovulum</taxon>
    </lineage>
</organism>
<dbReference type="PANTHER" id="PTHR30419">
    <property type="entry name" value="HTH-TYPE TRANSCRIPTIONAL REGULATOR YBHD"/>
    <property type="match status" value="1"/>
</dbReference>
<dbReference type="PROSITE" id="PS50931">
    <property type="entry name" value="HTH_LYSR"/>
    <property type="match status" value="1"/>
</dbReference>
<dbReference type="InterPro" id="IPR036390">
    <property type="entry name" value="WH_DNA-bd_sf"/>
</dbReference>
<keyword evidence="4" id="KW-0804">Transcription</keyword>
<evidence type="ECO:0000256" key="1">
    <source>
        <dbReference type="ARBA" id="ARBA00009437"/>
    </source>
</evidence>
<feature type="domain" description="HTH lysR-type" evidence="5">
    <location>
        <begin position="3"/>
        <end position="61"/>
    </location>
</feature>
<keyword evidence="7" id="KW-1185">Reference proteome</keyword>
<evidence type="ECO:0000256" key="3">
    <source>
        <dbReference type="ARBA" id="ARBA00023125"/>
    </source>
</evidence>
<protein>
    <submittedName>
        <fullName evidence="6">LysR family transcriptional regulator</fullName>
    </submittedName>
</protein>
<keyword evidence="2" id="KW-0805">Transcription regulation</keyword>
<dbReference type="InterPro" id="IPR005119">
    <property type="entry name" value="LysR_subst-bd"/>
</dbReference>
<name>A0ABT2X7F8_9RHOB</name>
<evidence type="ECO:0000259" key="5">
    <source>
        <dbReference type="PROSITE" id="PS50931"/>
    </source>
</evidence>
<evidence type="ECO:0000256" key="4">
    <source>
        <dbReference type="ARBA" id="ARBA00023163"/>
    </source>
</evidence>
<evidence type="ECO:0000313" key="6">
    <source>
        <dbReference type="EMBL" id="MCU9849575.1"/>
    </source>
</evidence>
<gene>
    <name evidence="6" type="ORF">OEZ60_16365</name>
</gene>
<dbReference type="InterPro" id="IPR000847">
    <property type="entry name" value="LysR_HTH_N"/>
</dbReference>
<evidence type="ECO:0000256" key="2">
    <source>
        <dbReference type="ARBA" id="ARBA00023015"/>
    </source>
</evidence>
<comment type="similarity">
    <text evidence="1">Belongs to the LysR transcriptional regulatory family.</text>
</comment>
<accession>A0ABT2X7F8</accession>
<dbReference type="Gene3D" id="3.40.190.290">
    <property type="match status" value="1"/>
</dbReference>
<dbReference type="Pfam" id="PF00126">
    <property type="entry name" value="HTH_1"/>
    <property type="match status" value="1"/>
</dbReference>